<evidence type="ECO:0000256" key="4">
    <source>
        <dbReference type="ARBA" id="ARBA00022723"/>
    </source>
</evidence>
<dbReference type="AlphaFoldDB" id="A0AAF3EXC1"/>
<evidence type="ECO:0000313" key="10">
    <source>
        <dbReference type="WBParaSite" id="MBELARI_LOCUS18850.1"/>
    </source>
</evidence>
<evidence type="ECO:0000259" key="8">
    <source>
        <dbReference type="PROSITE" id="PS51144"/>
    </source>
</evidence>
<comment type="catalytic activity">
    <reaction evidence="7">
        <text>hydrogencarbonate + H(+) = CO2 + H2O</text>
        <dbReference type="Rhea" id="RHEA:10748"/>
        <dbReference type="ChEBI" id="CHEBI:15377"/>
        <dbReference type="ChEBI" id="CHEBI:15378"/>
        <dbReference type="ChEBI" id="CHEBI:16526"/>
        <dbReference type="ChEBI" id="CHEBI:17544"/>
        <dbReference type="EC" id="4.2.1.1"/>
    </reaction>
</comment>
<evidence type="ECO:0000256" key="7">
    <source>
        <dbReference type="ARBA" id="ARBA00048348"/>
    </source>
</evidence>
<sequence>MHILTKEIYSLYQKPDYKIEKKNIMTGHWNYCEDGECGPINWEGAHGQHQSPIDIDLGGVERKDTVDAIKFVNYDKILKGSIVNNGHSVQIVPEEAVEHPEIYGGGLDQVYRLVQYHFHWGAHANEGAEHRVGGLSYPAELHLVHQGIENPDRLAVVGVFLRVGQEGKALAEEEQALRHIIEPGSTTTLDHISIGNKLPKNRTSFWRYEGSLTTPPCSEIVTWTLFTEPIDVTSQQLDLLRNLKDSEHVCLKKNFRPVQKLNDRTVYHIVARH</sequence>
<reference evidence="10" key="1">
    <citation type="submission" date="2024-02" db="UniProtKB">
        <authorList>
            <consortium name="WormBaseParasite"/>
        </authorList>
    </citation>
    <scope>IDENTIFICATION</scope>
</reference>
<evidence type="ECO:0000256" key="5">
    <source>
        <dbReference type="ARBA" id="ARBA00022833"/>
    </source>
</evidence>
<comment type="cofactor">
    <cofactor evidence="1">
        <name>Zn(2+)</name>
        <dbReference type="ChEBI" id="CHEBI:29105"/>
    </cofactor>
</comment>
<keyword evidence="4" id="KW-0479">Metal-binding</keyword>
<dbReference type="InterPro" id="IPR023561">
    <property type="entry name" value="Carbonic_anhydrase_a-class"/>
</dbReference>
<dbReference type="WBParaSite" id="MBELARI_LOCUS18850.1">
    <property type="protein sequence ID" value="MBELARI_LOCUS18850.1"/>
    <property type="gene ID" value="MBELARI_LOCUS18850"/>
</dbReference>
<keyword evidence="9" id="KW-1185">Reference proteome</keyword>
<dbReference type="SUPFAM" id="SSF51069">
    <property type="entry name" value="Carbonic anhydrase"/>
    <property type="match status" value="1"/>
</dbReference>
<dbReference type="InterPro" id="IPR036398">
    <property type="entry name" value="CA_dom_sf"/>
</dbReference>
<dbReference type="SMART" id="SM01057">
    <property type="entry name" value="Carb_anhydrase"/>
    <property type="match status" value="1"/>
</dbReference>
<organism evidence="9 10">
    <name type="scientific">Mesorhabditis belari</name>
    <dbReference type="NCBI Taxonomy" id="2138241"/>
    <lineage>
        <taxon>Eukaryota</taxon>
        <taxon>Metazoa</taxon>
        <taxon>Ecdysozoa</taxon>
        <taxon>Nematoda</taxon>
        <taxon>Chromadorea</taxon>
        <taxon>Rhabditida</taxon>
        <taxon>Rhabditina</taxon>
        <taxon>Rhabditomorpha</taxon>
        <taxon>Rhabditoidea</taxon>
        <taxon>Rhabditidae</taxon>
        <taxon>Mesorhabditinae</taxon>
        <taxon>Mesorhabditis</taxon>
    </lineage>
</organism>
<dbReference type="GO" id="GO:0005737">
    <property type="term" value="C:cytoplasm"/>
    <property type="evidence" value="ECO:0007669"/>
    <property type="project" value="TreeGrafter"/>
</dbReference>
<dbReference type="Pfam" id="PF00194">
    <property type="entry name" value="Carb_anhydrase"/>
    <property type="match status" value="1"/>
</dbReference>
<dbReference type="PANTHER" id="PTHR18952:SF141">
    <property type="entry name" value="CARBONIC ANHYDRASE"/>
    <property type="match status" value="1"/>
</dbReference>
<name>A0AAF3EXC1_9BILA</name>
<proteinExistence type="inferred from homology"/>
<evidence type="ECO:0000256" key="6">
    <source>
        <dbReference type="ARBA" id="ARBA00023239"/>
    </source>
</evidence>
<dbReference type="EC" id="4.2.1.1" evidence="3"/>
<dbReference type="GO" id="GO:0004089">
    <property type="term" value="F:carbonate dehydratase activity"/>
    <property type="evidence" value="ECO:0007669"/>
    <property type="project" value="UniProtKB-EC"/>
</dbReference>
<evidence type="ECO:0000313" key="9">
    <source>
        <dbReference type="Proteomes" id="UP000887575"/>
    </source>
</evidence>
<evidence type="ECO:0000256" key="3">
    <source>
        <dbReference type="ARBA" id="ARBA00012925"/>
    </source>
</evidence>
<dbReference type="Proteomes" id="UP000887575">
    <property type="component" value="Unassembled WGS sequence"/>
</dbReference>
<dbReference type="Gene3D" id="3.10.200.10">
    <property type="entry name" value="Alpha carbonic anhydrase"/>
    <property type="match status" value="1"/>
</dbReference>
<dbReference type="CDD" id="cd00326">
    <property type="entry name" value="alpha_CA"/>
    <property type="match status" value="1"/>
</dbReference>
<accession>A0AAF3EXC1</accession>
<dbReference type="PANTHER" id="PTHR18952">
    <property type="entry name" value="CARBONIC ANHYDRASE"/>
    <property type="match status" value="1"/>
</dbReference>
<evidence type="ECO:0000256" key="2">
    <source>
        <dbReference type="ARBA" id="ARBA00010718"/>
    </source>
</evidence>
<dbReference type="InterPro" id="IPR001148">
    <property type="entry name" value="CA_dom"/>
</dbReference>
<comment type="similarity">
    <text evidence="2">Belongs to the alpha-carbonic anhydrase family.</text>
</comment>
<keyword evidence="5" id="KW-0862">Zinc</keyword>
<protein>
    <recommendedName>
        <fullName evidence="3">carbonic anhydrase</fullName>
        <ecNumber evidence="3">4.2.1.1</ecNumber>
    </recommendedName>
</protein>
<evidence type="ECO:0000256" key="1">
    <source>
        <dbReference type="ARBA" id="ARBA00001947"/>
    </source>
</evidence>
<keyword evidence="6" id="KW-0456">Lyase</keyword>
<feature type="domain" description="Alpha-carbonic anhydrase" evidence="8">
    <location>
        <begin position="27"/>
        <end position="270"/>
    </location>
</feature>
<dbReference type="GO" id="GO:0008270">
    <property type="term" value="F:zinc ion binding"/>
    <property type="evidence" value="ECO:0007669"/>
    <property type="project" value="InterPro"/>
</dbReference>
<dbReference type="PROSITE" id="PS51144">
    <property type="entry name" value="ALPHA_CA_2"/>
    <property type="match status" value="1"/>
</dbReference>